<keyword evidence="2" id="KW-0812">Transmembrane</keyword>
<proteinExistence type="predicted"/>
<reference evidence="4" key="1">
    <citation type="submission" date="2019-12" db="EMBL/GenBank/DDBJ databases">
        <title>Genome sequencing and annotation of Brassica cretica.</title>
        <authorList>
            <person name="Studholme D.J."/>
            <person name="Sarris P.F."/>
        </authorList>
    </citation>
    <scope>NUCLEOTIDE SEQUENCE</scope>
    <source>
        <strain evidence="4">PFS-001/15</strain>
        <tissue evidence="4">Leaf</tissue>
    </source>
</reference>
<dbReference type="SUPFAM" id="SSF103506">
    <property type="entry name" value="Mitochondrial carrier"/>
    <property type="match status" value="1"/>
</dbReference>
<evidence type="ECO:0000256" key="1">
    <source>
        <dbReference type="ARBA" id="ARBA00004370"/>
    </source>
</evidence>
<protein>
    <submittedName>
        <fullName evidence="4">Uncharacterized protein</fullName>
    </submittedName>
</protein>
<comment type="subcellular location">
    <subcellularLocation>
        <location evidence="1">Membrane</location>
    </subcellularLocation>
</comment>
<evidence type="ECO:0000313" key="5">
    <source>
        <dbReference type="Proteomes" id="UP000712281"/>
    </source>
</evidence>
<keyword evidence="3" id="KW-0472">Membrane</keyword>
<dbReference type="EMBL" id="QGKW02002005">
    <property type="protein sequence ID" value="KAF2540384.1"/>
    <property type="molecule type" value="Genomic_DNA"/>
</dbReference>
<dbReference type="AlphaFoldDB" id="A0A8S9G538"/>
<comment type="caution">
    <text evidence="4">The sequence shown here is derived from an EMBL/GenBank/DDBJ whole genome shotgun (WGS) entry which is preliminary data.</text>
</comment>
<evidence type="ECO:0000256" key="2">
    <source>
        <dbReference type="ARBA" id="ARBA00022692"/>
    </source>
</evidence>
<evidence type="ECO:0000313" key="4">
    <source>
        <dbReference type="EMBL" id="KAF2540384.1"/>
    </source>
</evidence>
<sequence>MNPADVAMVRMQADGRLPVVDRRNYKSVLDAIAQMVAAKASRCCGEVRR</sequence>
<dbReference type="Proteomes" id="UP000712281">
    <property type="component" value="Unassembled WGS sequence"/>
</dbReference>
<dbReference type="InterPro" id="IPR023395">
    <property type="entry name" value="MCP_dom_sf"/>
</dbReference>
<evidence type="ECO:0000256" key="3">
    <source>
        <dbReference type="ARBA" id="ARBA00023136"/>
    </source>
</evidence>
<gene>
    <name evidence="4" type="ORF">F2Q68_00031459</name>
</gene>
<name>A0A8S9G538_BRACR</name>
<dbReference type="GO" id="GO:0016020">
    <property type="term" value="C:membrane"/>
    <property type="evidence" value="ECO:0007669"/>
    <property type="project" value="UniProtKB-SubCell"/>
</dbReference>
<accession>A0A8S9G538</accession>
<organism evidence="4 5">
    <name type="scientific">Brassica cretica</name>
    <name type="common">Mustard</name>
    <dbReference type="NCBI Taxonomy" id="69181"/>
    <lineage>
        <taxon>Eukaryota</taxon>
        <taxon>Viridiplantae</taxon>
        <taxon>Streptophyta</taxon>
        <taxon>Embryophyta</taxon>
        <taxon>Tracheophyta</taxon>
        <taxon>Spermatophyta</taxon>
        <taxon>Magnoliopsida</taxon>
        <taxon>eudicotyledons</taxon>
        <taxon>Gunneridae</taxon>
        <taxon>Pentapetalae</taxon>
        <taxon>rosids</taxon>
        <taxon>malvids</taxon>
        <taxon>Brassicales</taxon>
        <taxon>Brassicaceae</taxon>
        <taxon>Brassiceae</taxon>
        <taxon>Brassica</taxon>
    </lineage>
</organism>